<dbReference type="AlphaFoldDB" id="G7VES6"/>
<dbReference type="RefSeq" id="WP_014288718.1">
    <property type="nucleotide sequence ID" value="NC_016645.1"/>
</dbReference>
<keyword evidence="1" id="KW-1133">Transmembrane helix</keyword>
<evidence type="ECO:0000256" key="1">
    <source>
        <dbReference type="SAM" id="Phobius"/>
    </source>
</evidence>
<organism evidence="2 3">
    <name type="scientific">Pyrobaculum ferrireducens</name>
    <dbReference type="NCBI Taxonomy" id="1104324"/>
    <lineage>
        <taxon>Archaea</taxon>
        <taxon>Thermoproteota</taxon>
        <taxon>Thermoprotei</taxon>
        <taxon>Thermoproteales</taxon>
        <taxon>Thermoproteaceae</taxon>
        <taxon>Pyrobaculum</taxon>
    </lineage>
</organism>
<dbReference type="EMBL" id="CP003098">
    <property type="protein sequence ID" value="AET32892.1"/>
    <property type="molecule type" value="Genomic_DNA"/>
</dbReference>
<dbReference type="STRING" id="1104324.P186_1469"/>
<dbReference type="eggNOG" id="arCOG00746">
    <property type="taxonomic scope" value="Archaea"/>
</dbReference>
<name>G7VES6_9CREN</name>
<evidence type="ECO:0000313" key="2">
    <source>
        <dbReference type="EMBL" id="AET32892.1"/>
    </source>
</evidence>
<dbReference type="HOGENOM" id="CLU_181231_0_0_2"/>
<dbReference type="Proteomes" id="UP000005867">
    <property type="component" value="Chromosome"/>
</dbReference>
<reference evidence="2 3" key="1">
    <citation type="journal article" date="2012" name="J. Bacteriol.">
        <title>Complete genome sequence of strain 1860, a crenarchaeon of the genus pyrobaculum able to grow with various electron acceptors.</title>
        <authorList>
            <person name="Mardanov A.V."/>
            <person name="Gumerov V.M."/>
            <person name="Slobodkina G.B."/>
            <person name="Beletsky A.V."/>
            <person name="Bonch-Osmolovskaya E.A."/>
            <person name="Ravin N.V."/>
            <person name="Skryabin K.G."/>
        </authorList>
    </citation>
    <scope>NUCLEOTIDE SEQUENCE [LARGE SCALE GENOMIC DNA]</scope>
    <source>
        <strain evidence="2 3">1860</strain>
    </source>
</reference>
<proteinExistence type="predicted"/>
<keyword evidence="3" id="KW-1185">Reference proteome</keyword>
<gene>
    <name evidence="2" type="ORF">P186_1469</name>
</gene>
<keyword evidence="1" id="KW-0472">Membrane</keyword>
<dbReference type="KEGG" id="pyr:P186_1469"/>
<evidence type="ECO:0000313" key="3">
    <source>
        <dbReference type="Proteomes" id="UP000005867"/>
    </source>
</evidence>
<protein>
    <recommendedName>
        <fullName evidence="4">PaREP10</fullName>
    </recommendedName>
</protein>
<dbReference type="BioCyc" id="PSP1104324:GJSN-1443-MONOMER"/>
<accession>G7VES6</accession>
<sequence>MWWVVCLFGATEDFLNWMYGVYMASVLAVLGVHANVLRRYGVSPEEDVEAAVSKLAAAAPHIAHFLREVSRFGGL</sequence>
<dbReference type="GeneID" id="11595728"/>
<feature type="transmembrane region" description="Helical" evidence="1">
    <location>
        <begin position="17"/>
        <end position="37"/>
    </location>
</feature>
<keyword evidence="1" id="KW-0812">Transmembrane</keyword>
<evidence type="ECO:0008006" key="4">
    <source>
        <dbReference type="Google" id="ProtNLM"/>
    </source>
</evidence>